<accession>A0A9W8G164</accession>
<reference evidence="2" key="1">
    <citation type="submission" date="2022-07" db="EMBL/GenBank/DDBJ databases">
        <title>Phylogenomic reconstructions and comparative analyses of Kickxellomycotina fungi.</title>
        <authorList>
            <person name="Reynolds N.K."/>
            <person name="Stajich J.E."/>
            <person name="Barry K."/>
            <person name="Grigoriev I.V."/>
            <person name="Crous P."/>
            <person name="Smith M.E."/>
        </authorList>
    </citation>
    <scope>NUCLEOTIDE SEQUENCE</scope>
    <source>
        <strain evidence="2">NRRL 3115</strain>
    </source>
</reference>
<dbReference type="EMBL" id="JANBTW010000141">
    <property type="protein sequence ID" value="KAJ2669757.1"/>
    <property type="molecule type" value="Genomic_DNA"/>
</dbReference>
<dbReference type="OrthoDB" id="5544375at2759"/>
<protein>
    <submittedName>
        <fullName evidence="2">Uncharacterized protein</fullName>
    </submittedName>
</protein>
<feature type="region of interest" description="Disordered" evidence="1">
    <location>
        <begin position="29"/>
        <end position="80"/>
    </location>
</feature>
<dbReference type="InterPro" id="IPR012471">
    <property type="entry name" value="DUF1690"/>
</dbReference>
<dbReference type="Proteomes" id="UP001151518">
    <property type="component" value="Unassembled WGS sequence"/>
</dbReference>
<gene>
    <name evidence="2" type="ORF">GGI25_006044</name>
</gene>
<feature type="compositionally biased region" description="Low complexity" evidence="1">
    <location>
        <begin position="33"/>
        <end position="72"/>
    </location>
</feature>
<sequence>MGSSNSKDERVYVYSAGVPLNVTPQLAKSINKNANNAGSEEGSSEAQQSSNTSSSIKSGFASSSSLNSRNLADAVEEEVSKELSRILEKNQYEELQSKERQASTTELLNEIRDITQQISSSPTSKSQTFTRSIQARDRVTSCLKDNSERPLNCWKEVSDFKNLVATLESEFVAASK</sequence>
<evidence type="ECO:0000313" key="3">
    <source>
        <dbReference type="Proteomes" id="UP001151518"/>
    </source>
</evidence>
<dbReference type="Pfam" id="PF07956">
    <property type="entry name" value="DUF1690"/>
    <property type="match status" value="1"/>
</dbReference>
<organism evidence="2 3">
    <name type="scientific">Coemansia spiralis</name>
    <dbReference type="NCBI Taxonomy" id="417178"/>
    <lineage>
        <taxon>Eukaryota</taxon>
        <taxon>Fungi</taxon>
        <taxon>Fungi incertae sedis</taxon>
        <taxon>Zoopagomycota</taxon>
        <taxon>Kickxellomycotina</taxon>
        <taxon>Kickxellomycetes</taxon>
        <taxon>Kickxellales</taxon>
        <taxon>Kickxellaceae</taxon>
        <taxon>Coemansia</taxon>
    </lineage>
</organism>
<dbReference type="AlphaFoldDB" id="A0A9W8G164"/>
<evidence type="ECO:0000313" key="2">
    <source>
        <dbReference type="EMBL" id="KAJ2669757.1"/>
    </source>
</evidence>
<name>A0A9W8G164_9FUNG</name>
<evidence type="ECO:0000256" key="1">
    <source>
        <dbReference type="SAM" id="MobiDB-lite"/>
    </source>
</evidence>
<proteinExistence type="predicted"/>
<comment type="caution">
    <text evidence="2">The sequence shown here is derived from an EMBL/GenBank/DDBJ whole genome shotgun (WGS) entry which is preliminary data.</text>
</comment>